<reference evidence="2 3" key="1">
    <citation type="journal article" date="2011" name="PLoS ONE">
        <title>Core proteome of the minimal cell: comparative proteomics of three mollicute species.</title>
        <authorList>
            <person name="Fisunov G.Y."/>
            <person name="Alexeev D.G."/>
            <person name="Bazaleev N.A."/>
            <person name="Ladygina V.G."/>
            <person name="Galyamina M.A."/>
            <person name="Kondratov I.G."/>
            <person name="Zhukova N.A."/>
            <person name="Serebryakova M.V."/>
            <person name="Demina I.A."/>
            <person name="Govorun V.M."/>
        </authorList>
    </citation>
    <scope>NUCLEOTIDE SEQUENCE [LARGE SCALE GENOMIC DNA]</scope>
    <source>
        <strain evidence="2 3">S6</strain>
    </source>
</reference>
<accession>A0A0F6CLR3</accession>
<evidence type="ECO:0000313" key="2">
    <source>
        <dbReference type="EMBL" id="AHC00036.1"/>
    </source>
</evidence>
<organism evidence="2 3">
    <name type="scientific">Mycoplasmoides gallisepticum S6</name>
    <dbReference type="NCBI Taxonomy" id="1006581"/>
    <lineage>
        <taxon>Bacteria</taxon>
        <taxon>Bacillati</taxon>
        <taxon>Mycoplasmatota</taxon>
        <taxon>Mycoplasmoidales</taxon>
        <taxon>Mycoplasmoidaceae</taxon>
        <taxon>Mycoplasmoides</taxon>
    </lineage>
</organism>
<dbReference type="AlphaFoldDB" id="A0A0F6CLR3"/>
<feature type="transmembrane region" description="Helical" evidence="1">
    <location>
        <begin position="12"/>
        <end position="29"/>
    </location>
</feature>
<keyword evidence="1" id="KW-0472">Membrane</keyword>
<keyword evidence="1" id="KW-0812">Transmembrane</keyword>
<dbReference type="Proteomes" id="UP000018735">
    <property type="component" value="Chromosome"/>
</dbReference>
<evidence type="ECO:0000313" key="3">
    <source>
        <dbReference type="Proteomes" id="UP000018735"/>
    </source>
</evidence>
<evidence type="ECO:0000256" key="1">
    <source>
        <dbReference type="SAM" id="Phobius"/>
    </source>
</evidence>
<gene>
    <name evidence="2" type="ORF">GCW_03970</name>
</gene>
<sequence length="47" mass="5975">MILKFKKQKIHFRTFYYIENILIWLILLLKQHFDQEKKSNLKLFLIH</sequence>
<dbReference type="EMBL" id="CP006916">
    <property type="protein sequence ID" value="AHC00036.1"/>
    <property type="molecule type" value="Genomic_DNA"/>
</dbReference>
<keyword evidence="1" id="KW-1133">Transmembrane helix</keyword>
<dbReference type="HOGENOM" id="CLU_3170446_0_0_14"/>
<protein>
    <submittedName>
        <fullName evidence="2">Uncharacterized protein</fullName>
    </submittedName>
</protein>
<name>A0A0F6CLR3_MYCGL</name>
<proteinExistence type="predicted"/>
<dbReference type="KEGG" id="mgz:GCW_03970"/>